<keyword evidence="2" id="KW-0238">DNA-binding</keyword>
<evidence type="ECO:0000256" key="1">
    <source>
        <dbReference type="ARBA" id="ARBA00023015"/>
    </source>
</evidence>
<evidence type="ECO:0000313" key="6">
    <source>
        <dbReference type="Proteomes" id="UP000295678"/>
    </source>
</evidence>
<dbReference type="InterPro" id="IPR011711">
    <property type="entry name" value="GntR_C"/>
</dbReference>
<dbReference type="PANTHER" id="PTHR43537:SF5">
    <property type="entry name" value="UXU OPERON TRANSCRIPTIONAL REGULATOR"/>
    <property type="match status" value="1"/>
</dbReference>
<name>A0A4R3M6Y1_9HYPH</name>
<dbReference type="AlphaFoldDB" id="A0A4R3M6Y1"/>
<dbReference type="InterPro" id="IPR036388">
    <property type="entry name" value="WH-like_DNA-bd_sf"/>
</dbReference>
<dbReference type="InterPro" id="IPR036390">
    <property type="entry name" value="WH_DNA-bd_sf"/>
</dbReference>
<comment type="caution">
    <text evidence="5">The sequence shown here is derived from an EMBL/GenBank/DDBJ whole genome shotgun (WGS) entry which is preliminary data.</text>
</comment>
<reference evidence="5 6" key="1">
    <citation type="submission" date="2019-03" db="EMBL/GenBank/DDBJ databases">
        <title>Genomic Encyclopedia of Type Strains, Phase IV (KMG-IV): sequencing the most valuable type-strain genomes for metagenomic binning, comparative biology and taxonomic classification.</title>
        <authorList>
            <person name="Goeker M."/>
        </authorList>
    </citation>
    <scope>NUCLEOTIDE SEQUENCE [LARGE SCALE GENOMIC DNA]</scope>
    <source>
        <strain evidence="5 6">DSM 19345</strain>
    </source>
</reference>
<evidence type="ECO:0000259" key="4">
    <source>
        <dbReference type="PROSITE" id="PS50949"/>
    </source>
</evidence>
<keyword evidence="6" id="KW-1185">Reference proteome</keyword>
<sequence length="250" mass="27845">MALRRKQLHVEHAYRQVSAELEAQILDGTLRPGDQLPGEVEMAAMFGVNRSTVREGIRRLESEGLVRRVSPRRLEVSLPRAKDLASRHTRALRLMEITFLELWNVAIATEPLAAELAARAASEANIAALLENQQRMIAVVDAGASPVELDTAFHTLVADCTGNRALTLAREPIAVLLFSGLEVLVPHLPQAPHRQIVAHQKVIDAIRAGDPDTARDWMRRHLEDFRRGFELAKLPLDAPIMPLAQRQVEQ</sequence>
<gene>
    <name evidence="5" type="ORF">EDC22_10888</name>
</gene>
<keyword evidence="3" id="KW-0804">Transcription</keyword>
<dbReference type="SUPFAM" id="SSF46785">
    <property type="entry name" value="Winged helix' DNA-binding domain"/>
    <property type="match status" value="1"/>
</dbReference>
<accession>A0A4R3M6Y1</accession>
<dbReference type="GO" id="GO:0003677">
    <property type="term" value="F:DNA binding"/>
    <property type="evidence" value="ECO:0007669"/>
    <property type="project" value="UniProtKB-KW"/>
</dbReference>
<feature type="domain" description="HTH gntR-type" evidence="4">
    <location>
        <begin position="11"/>
        <end position="79"/>
    </location>
</feature>
<dbReference type="Pfam" id="PF00392">
    <property type="entry name" value="GntR"/>
    <property type="match status" value="1"/>
</dbReference>
<dbReference type="Gene3D" id="1.10.10.10">
    <property type="entry name" value="Winged helix-like DNA-binding domain superfamily/Winged helix DNA-binding domain"/>
    <property type="match status" value="1"/>
</dbReference>
<dbReference type="SMART" id="SM00345">
    <property type="entry name" value="HTH_GNTR"/>
    <property type="match status" value="1"/>
</dbReference>
<proteinExistence type="predicted"/>
<dbReference type="PRINTS" id="PR00035">
    <property type="entry name" value="HTHGNTR"/>
</dbReference>
<dbReference type="Proteomes" id="UP000295678">
    <property type="component" value="Unassembled WGS sequence"/>
</dbReference>
<dbReference type="CDD" id="cd07377">
    <property type="entry name" value="WHTH_GntR"/>
    <property type="match status" value="1"/>
</dbReference>
<dbReference type="InterPro" id="IPR008920">
    <property type="entry name" value="TF_FadR/GntR_C"/>
</dbReference>
<evidence type="ECO:0000256" key="3">
    <source>
        <dbReference type="ARBA" id="ARBA00023163"/>
    </source>
</evidence>
<dbReference type="GO" id="GO:0003700">
    <property type="term" value="F:DNA-binding transcription factor activity"/>
    <property type="evidence" value="ECO:0007669"/>
    <property type="project" value="InterPro"/>
</dbReference>
<evidence type="ECO:0000313" key="5">
    <source>
        <dbReference type="EMBL" id="TCT08776.1"/>
    </source>
</evidence>
<dbReference type="Gene3D" id="1.20.120.530">
    <property type="entry name" value="GntR ligand-binding domain-like"/>
    <property type="match status" value="1"/>
</dbReference>
<dbReference type="Pfam" id="PF07729">
    <property type="entry name" value="FCD"/>
    <property type="match status" value="1"/>
</dbReference>
<dbReference type="PROSITE" id="PS50949">
    <property type="entry name" value="HTH_GNTR"/>
    <property type="match status" value="1"/>
</dbReference>
<keyword evidence="1" id="KW-0805">Transcription regulation</keyword>
<organism evidence="5 6">
    <name type="scientific">Tepidamorphus gemmatus</name>
    <dbReference type="NCBI Taxonomy" id="747076"/>
    <lineage>
        <taxon>Bacteria</taxon>
        <taxon>Pseudomonadati</taxon>
        <taxon>Pseudomonadota</taxon>
        <taxon>Alphaproteobacteria</taxon>
        <taxon>Hyphomicrobiales</taxon>
        <taxon>Tepidamorphaceae</taxon>
        <taxon>Tepidamorphus</taxon>
    </lineage>
</organism>
<evidence type="ECO:0000256" key="2">
    <source>
        <dbReference type="ARBA" id="ARBA00023125"/>
    </source>
</evidence>
<dbReference type="InterPro" id="IPR000524">
    <property type="entry name" value="Tscrpt_reg_HTH_GntR"/>
</dbReference>
<dbReference type="SMART" id="SM00895">
    <property type="entry name" value="FCD"/>
    <property type="match status" value="1"/>
</dbReference>
<dbReference type="PANTHER" id="PTHR43537">
    <property type="entry name" value="TRANSCRIPTIONAL REGULATOR, GNTR FAMILY"/>
    <property type="match status" value="1"/>
</dbReference>
<dbReference type="SUPFAM" id="SSF48008">
    <property type="entry name" value="GntR ligand-binding domain-like"/>
    <property type="match status" value="1"/>
</dbReference>
<protein>
    <submittedName>
        <fullName evidence="5">GntR family transcriptional regulator</fullName>
    </submittedName>
</protein>
<dbReference type="EMBL" id="SMAK01000008">
    <property type="protein sequence ID" value="TCT08776.1"/>
    <property type="molecule type" value="Genomic_DNA"/>
</dbReference>